<dbReference type="NCBIfam" id="TIGR00154">
    <property type="entry name" value="ispE"/>
    <property type="match status" value="1"/>
</dbReference>
<dbReference type="AlphaFoldDB" id="A0AAW3JNN1"/>
<dbReference type="HAMAP" id="MF_00061">
    <property type="entry name" value="IspE"/>
    <property type="match status" value="1"/>
</dbReference>
<dbReference type="GO" id="GO:0050515">
    <property type="term" value="F:4-(cytidine 5'-diphospho)-2-C-methyl-D-erythritol kinase activity"/>
    <property type="evidence" value="ECO:0007669"/>
    <property type="project" value="UniProtKB-UniRule"/>
</dbReference>
<evidence type="ECO:0000256" key="1">
    <source>
        <dbReference type="ARBA" id="ARBA00009684"/>
    </source>
</evidence>
<dbReference type="EMBL" id="LLKB01000008">
    <property type="protein sequence ID" value="KQC84051.1"/>
    <property type="molecule type" value="Genomic_DNA"/>
</dbReference>
<comment type="pathway">
    <text evidence="9">Isoprenoid biosynthesis; isopentenyl diphosphate biosynthesis via DXP pathway; isopentenyl diphosphate from 1-deoxy-D-xylulose 5-phosphate: step 3/6.</text>
</comment>
<dbReference type="PANTHER" id="PTHR43527">
    <property type="entry name" value="4-DIPHOSPHOCYTIDYL-2-C-METHYL-D-ERYTHRITOL KINASE, CHLOROPLASTIC"/>
    <property type="match status" value="1"/>
</dbReference>
<evidence type="ECO:0000256" key="9">
    <source>
        <dbReference type="HAMAP-Rule" id="MF_00061"/>
    </source>
</evidence>
<dbReference type="SUPFAM" id="SSF55060">
    <property type="entry name" value="GHMP Kinase, C-terminal domain"/>
    <property type="match status" value="1"/>
</dbReference>
<comment type="catalytic activity">
    <reaction evidence="9">
        <text>4-CDP-2-C-methyl-D-erythritol + ATP = 4-CDP-2-C-methyl-D-erythritol 2-phosphate + ADP + H(+)</text>
        <dbReference type="Rhea" id="RHEA:18437"/>
        <dbReference type="ChEBI" id="CHEBI:15378"/>
        <dbReference type="ChEBI" id="CHEBI:30616"/>
        <dbReference type="ChEBI" id="CHEBI:57823"/>
        <dbReference type="ChEBI" id="CHEBI:57919"/>
        <dbReference type="ChEBI" id="CHEBI:456216"/>
        <dbReference type="EC" id="2.7.1.148"/>
    </reaction>
</comment>
<evidence type="ECO:0000256" key="8">
    <source>
        <dbReference type="ARBA" id="ARBA00032554"/>
    </source>
</evidence>
<keyword evidence="6 9" id="KW-0418">Kinase</keyword>
<dbReference type="EC" id="2.7.1.148" evidence="2 9"/>
<evidence type="ECO:0000313" key="13">
    <source>
        <dbReference type="Proteomes" id="UP000050833"/>
    </source>
</evidence>
<feature type="binding site" evidence="9">
    <location>
        <begin position="98"/>
        <end position="108"/>
    </location>
    <ligand>
        <name>ATP</name>
        <dbReference type="ChEBI" id="CHEBI:30616"/>
    </ligand>
</feature>
<dbReference type="InterPro" id="IPR006204">
    <property type="entry name" value="GHMP_kinase_N_dom"/>
</dbReference>
<accession>A0AAW3JNN1</accession>
<comment type="similarity">
    <text evidence="1 9">Belongs to the GHMP kinase family. IspE subfamily.</text>
</comment>
<dbReference type="InterPro" id="IPR036554">
    <property type="entry name" value="GHMP_kinase_C_sf"/>
</dbReference>
<reference evidence="12 13" key="1">
    <citation type="submission" date="2015-10" db="EMBL/GenBank/DDBJ databases">
        <title>Butyribacter intestini gen. nov., sp. nov., a butyric acid-producing bacterium of the family Lachnospiraceae isolated from the human faeces.</title>
        <authorList>
            <person name="Zou Y."/>
            <person name="Xue W."/>
            <person name="Luo G."/>
            <person name="Lv M."/>
        </authorList>
    </citation>
    <scope>NUCLEOTIDE SEQUENCE [LARGE SCALE GENOMIC DNA]</scope>
    <source>
        <strain evidence="12 13">TF01-11</strain>
    </source>
</reference>
<feature type="active site" evidence="9">
    <location>
        <position position="12"/>
    </location>
</feature>
<evidence type="ECO:0000256" key="2">
    <source>
        <dbReference type="ARBA" id="ARBA00012052"/>
    </source>
</evidence>
<keyword evidence="7 9" id="KW-0067">ATP-binding</keyword>
<dbReference type="NCBIfam" id="NF011202">
    <property type="entry name" value="PRK14608.1"/>
    <property type="match status" value="1"/>
</dbReference>
<gene>
    <name evidence="9" type="primary">ispE</name>
    <name evidence="12" type="ORF">APZ18_15295</name>
</gene>
<evidence type="ECO:0000256" key="7">
    <source>
        <dbReference type="ARBA" id="ARBA00022840"/>
    </source>
</evidence>
<evidence type="ECO:0000256" key="6">
    <source>
        <dbReference type="ARBA" id="ARBA00022777"/>
    </source>
</evidence>
<keyword evidence="5 9" id="KW-0547">Nucleotide-binding</keyword>
<feature type="domain" description="GHMP kinase C-terminal" evidence="11">
    <location>
        <begin position="209"/>
        <end position="279"/>
    </location>
</feature>
<evidence type="ECO:0000256" key="4">
    <source>
        <dbReference type="ARBA" id="ARBA00022679"/>
    </source>
</evidence>
<dbReference type="SUPFAM" id="SSF54211">
    <property type="entry name" value="Ribosomal protein S5 domain 2-like"/>
    <property type="match status" value="1"/>
</dbReference>
<evidence type="ECO:0000256" key="5">
    <source>
        <dbReference type="ARBA" id="ARBA00022741"/>
    </source>
</evidence>
<dbReference type="GO" id="GO:0019288">
    <property type="term" value="P:isopentenyl diphosphate biosynthetic process, methylerythritol 4-phosphate pathway"/>
    <property type="evidence" value="ECO:0007669"/>
    <property type="project" value="UniProtKB-UniRule"/>
</dbReference>
<dbReference type="PANTHER" id="PTHR43527:SF2">
    <property type="entry name" value="4-DIPHOSPHOCYTIDYL-2-C-METHYL-D-ERYTHRITOL KINASE, CHLOROPLASTIC"/>
    <property type="match status" value="1"/>
</dbReference>
<dbReference type="Gene3D" id="3.30.70.890">
    <property type="entry name" value="GHMP kinase, C-terminal domain"/>
    <property type="match status" value="1"/>
</dbReference>
<organism evidence="12 13">
    <name type="scientific">Butyribacter intestini</name>
    <dbReference type="NCBI Taxonomy" id="1703332"/>
    <lineage>
        <taxon>Bacteria</taxon>
        <taxon>Bacillati</taxon>
        <taxon>Bacillota</taxon>
        <taxon>Clostridia</taxon>
        <taxon>Lachnospirales</taxon>
        <taxon>Lachnospiraceae</taxon>
        <taxon>Butyribacter</taxon>
    </lineage>
</organism>
<keyword evidence="4 9" id="KW-0808">Transferase</keyword>
<comment type="caution">
    <text evidence="12">The sequence shown here is derived from an EMBL/GenBank/DDBJ whole genome shotgun (WGS) entry which is preliminary data.</text>
</comment>
<dbReference type="GO" id="GO:0005524">
    <property type="term" value="F:ATP binding"/>
    <property type="evidence" value="ECO:0007669"/>
    <property type="project" value="UniProtKB-UniRule"/>
</dbReference>
<dbReference type="InterPro" id="IPR013750">
    <property type="entry name" value="GHMP_kinase_C_dom"/>
</dbReference>
<comment type="function">
    <text evidence="9">Catalyzes the phosphorylation of the position 2 hydroxy group of 4-diphosphocytidyl-2C-methyl-D-erythritol.</text>
</comment>
<dbReference type="InterPro" id="IPR020568">
    <property type="entry name" value="Ribosomal_Su5_D2-typ_SF"/>
</dbReference>
<dbReference type="GO" id="GO:0016114">
    <property type="term" value="P:terpenoid biosynthetic process"/>
    <property type="evidence" value="ECO:0007669"/>
    <property type="project" value="UniProtKB-UniRule"/>
</dbReference>
<keyword evidence="9" id="KW-0414">Isoprene biosynthesis</keyword>
<proteinExistence type="inferred from homology"/>
<dbReference type="PIRSF" id="PIRSF010376">
    <property type="entry name" value="IspE"/>
    <property type="match status" value="1"/>
</dbReference>
<evidence type="ECO:0000256" key="3">
    <source>
        <dbReference type="ARBA" id="ARBA00017473"/>
    </source>
</evidence>
<protein>
    <recommendedName>
        <fullName evidence="3 9">4-diphosphocytidyl-2-C-methyl-D-erythritol kinase</fullName>
        <shortName evidence="9">CMK</shortName>
        <ecNumber evidence="2 9">2.7.1.148</ecNumber>
    </recommendedName>
    <alternativeName>
        <fullName evidence="8 9">4-(cytidine-5'-diphospho)-2-C-methyl-D-erythritol kinase</fullName>
    </alternativeName>
</protein>
<dbReference type="InterPro" id="IPR004424">
    <property type="entry name" value="IspE"/>
</dbReference>
<dbReference type="Proteomes" id="UP000050833">
    <property type="component" value="Unassembled WGS sequence"/>
</dbReference>
<feature type="active site" evidence="9">
    <location>
        <position position="140"/>
    </location>
</feature>
<evidence type="ECO:0000259" key="10">
    <source>
        <dbReference type="Pfam" id="PF00288"/>
    </source>
</evidence>
<feature type="domain" description="GHMP kinase N-terminal" evidence="10">
    <location>
        <begin position="70"/>
        <end position="147"/>
    </location>
</feature>
<evidence type="ECO:0000259" key="11">
    <source>
        <dbReference type="Pfam" id="PF08544"/>
    </source>
</evidence>
<keyword evidence="13" id="KW-1185">Reference proteome</keyword>
<dbReference type="Gene3D" id="3.30.230.10">
    <property type="match status" value="1"/>
</dbReference>
<dbReference type="InterPro" id="IPR014721">
    <property type="entry name" value="Ribsml_uS5_D2-typ_fold_subgr"/>
</dbReference>
<name>A0AAW3JNN1_9FIRM</name>
<evidence type="ECO:0000313" key="12">
    <source>
        <dbReference type="EMBL" id="KQC84051.1"/>
    </source>
</evidence>
<sequence length="289" mass="31395">MGNILIKKTPAKINLTLDVTGKLENGYHTLSMIMQSIDVCDELSFEKTADETILFSMNKELPDKIPAEKNLVYKAAKLMKDTFKIDGGFKIHLTKNIPAAAGLAGGSSDCAATLIGINELCGLGLDIEKLCEIGVKLGADVPFCIRKGTMLAEGIGEILTPLTPLTGIPVLLIKPNISISTPYVYKHLKLNELDYHPDNKAVISYIKDKNIKKIAASLSNVLETVTIPENPIIAELKRYLTEIGAIGSLMSGSGPTTFGIFKNMETAKKAYEKAKADYPDFDVVLCRTM</sequence>
<dbReference type="Pfam" id="PF00288">
    <property type="entry name" value="GHMP_kinases_N"/>
    <property type="match status" value="1"/>
</dbReference>
<dbReference type="Pfam" id="PF08544">
    <property type="entry name" value="GHMP_kinases_C"/>
    <property type="match status" value="1"/>
</dbReference>
<dbReference type="RefSeq" id="WP_055946728.1">
    <property type="nucleotide sequence ID" value="NZ_JAQDCV010000011.1"/>
</dbReference>